<dbReference type="EMBL" id="UXUI01013227">
    <property type="protein sequence ID" value="VDD97259.1"/>
    <property type="molecule type" value="Genomic_DNA"/>
</dbReference>
<dbReference type="WBParaSite" id="EVEC_0001284201-mRNA-1">
    <property type="protein sequence ID" value="EVEC_0001284201-mRNA-1"/>
    <property type="gene ID" value="EVEC_0001284201"/>
</dbReference>
<gene>
    <name evidence="7" type="ORF">EVEC_LOCUS12010</name>
</gene>
<evidence type="ECO:0000256" key="3">
    <source>
        <dbReference type="ARBA" id="ARBA00022737"/>
    </source>
</evidence>
<evidence type="ECO:0000259" key="6">
    <source>
        <dbReference type="PROSITE" id="PS50940"/>
    </source>
</evidence>
<feature type="domain" description="Chitin-binding type-2" evidence="6">
    <location>
        <begin position="59"/>
        <end position="115"/>
    </location>
</feature>
<reference evidence="9" key="1">
    <citation type="submission" date="2017-02" db="UniProtKB">
        <authorList>
            <consortium name="WormBaseParasite"/>
        </authorList>
    </citation>
    <scope>IDENTIFICATION</scope>
</reference>
<evidence type="ECO:0000313" key="9">
    <source>
        <dbReference type="WBParaSite" id="EVEC_0001284201-mRNA-1"/>
    </source>
</evidence>
<dbReference type="InterPro" id="IPR002557">
    <property type="entry name" value="Chitin-bd_dom"/>
</dbReference>
<evidence type="ECO:0000313" key="7">
    <source>
        <dbReference type="EMBL" id="VDD97259.1"/>
    </source>
</evidence>
<dbReference type="SUPFAM" id="SSF57625">
    <property type="entry name" value="Invertebrate chitin-binding proteins"/>
    <property type="match status" value="3"/>
</dbReference>
<keyword evidence="8" id="KW-1185">Reference proteome</keyword>
<feature type="domain" description="Chitin-binding type-2" evidence="6">
    <location>
        <begin position="218"/>
        <end position="275"/>
    </location>
</feature>
<feature type="domain" description="Chitin-binding type-2" evidence="6">
    <location>
        <begin position="330"/>
        <end position="387"/>
    </location>
</feature>
<proteinExistence type="predicted"/>
<dbReference type="OrthoDB" id="6020543at2759"/>
<dbReference type="PROSITE" id="PS50940">
    <property type="entry name" value="CHIT_BIND_II"/>
    <property type="match status" value="3"/>
</dbReference>
<keyword evidence="3" id="KW-0677">Repeat</keyword>
<dbReference type="GO" id="GO:0005576">
    <property type="term" value="C:extracellular region"/>
    <property type="evidence" value="ECO:0007669"/>
    <property type="project" value="InterPro"/>
</dbReference>
<dbReference type="GO" id="GO:0008061">
    <property type="term" value="F:chitin binding"/>
    <property type="evidence" value="ECO:0007669"/>
    <property type="project" value="UniProtKB-KW"/>
</dbReference>
<dbReference type="SMART" id="SM00494">
    <property type="entry name" value="ChtBD2"/>
    <property type="match status" value="3"/>
</dbReference>
<dbReference type="AlphaFoldDB" id="A0A0N4VPB4"/>
<dbReference type="Pfam" id="PF01607">
    <property type="entry name" value="CBM_14"/>
    <property type="match status" value="3"/>
</dbReference>
<accession>A0A0N4VPB4</accession>
<keyword evidence="4" id="KW-1015">Disulfide bond</keyword>
<dbReference type="STRING" id="51028.A0A0N4VPB4"/>
<keyword evidence="1" id="KW-0147">Chitin-binding</keyword>
<evidence type="ECO:0000256" key="2">
    <source>
        <dbReference type="ARBA" id="ARBA00022729"/>
    </source>
</evidence>
<protein>
    <submittedName>
        <fullName evidence="9">Chitin-binding type-2 domain-containing protein</fullName>
    </submittedName>
</protein>
<reference evidence="7 8" key="2">
    <citation type="submission" date="2018-10" db="EMBL/GenBank/DDBJ databases">
        <authorList>
            <consortium name="Pathogen Informatics"/>
        </authorList>
    </citation>
    <scope>NUCLEOTIDE SEQUENCE [LARGE SCALE GENOMIC DNA]</scope>
</reference>
<name>A0A0N4VPB4_ENTVE</name>
<evidence type="ECO:0000256" key="4">
    <source>
        <dbReference type="ARBA" id="ARBA00023157"/>
    </source>
</evidence>
<organism evidence="9">
    <name type="scientific">Enterobius vermicularis</name>
    <name type="common">Human pinworm</name>
    <dbReference type="NCBI Taxonomy" id="51028"/>
    <lineage>
        <taxon>Eukaryota</taxon>
        <taxon>Metazoa</taxon>
        <taxon>Ecdysozoa</taxon>
        <taxon>Nematoda</taxon>
        <taxon>Chromadorea</taxon>
        <taxon>Rhabditida</taxon>
        <taxon>Spirurina</taxon>
        <taxon>Oxyuridomorpha</taxon>
        <taxon>Oxyuroidea</taxon>
        <taxon>Oxyuridae</taxon>
        <taxon>Enterobius</taxon>
    </lineage>
</organism>
<keyword evidence="2" id="KW-0732">Signal</keyword>
<dbReference type="PANTHER" id="PTHR23301:SF0">
    <property type="entry name" value="CHITIN-BINDING TYPE-2 DOMAIN-CONTAINING PROTEIN-RELATED"/>
    <property type="match status" value="1"/>
</dbReference>
<dbReference type="InterPro" id="IPR051940">
    <property type="entry name" value="Chitin_bind-dev_reg"/>
</dbReference>
<evidence type="ECO:0000313" key="8">
    <source>
        <dbReference type="Proteomes" id="UP000274131"/>
    </source>
</evidence>
<sequence length="457" mass="49485">MVDTVQAVESNFILMNSHYREKVPICQQKGLYNPVVTSVLLESKDIARKDTVLPLDVQKNICAELGDGYHGYGCSSHFVACVAGEPRAMNCAANLRYDEASKLCLAPIAVQGCASHIPEAVITFQGETESLRAARVKALEATTVLLPMMVVETVTAAAIATSTTQVPVKLVETVVTARTGTSTSPPLPLFTKTPLVVESVTEKPEILRLPERTNVAVYISCQSFEDGVYSLGCVPQYVICVGGVGKLLTCPNSSLVFDEDTLECQEPGKVAACIAEKLSGLSESVELAVNMDTTTIAAPKISFLTDTSVESFPLLKEEITDEFPIEQLLSEFCKGKEDGFYALGCNKNYVDCDSGIAALLRCDNEIFAFDEVSEECRPLSMVAACTEGEVPSVSVDKDDIANHEKLPFRRMKTVTAKPPAAVISTRIVKQHNIFKSAEVPFREIKLTVSTEPPVILK</sequence>
<dbReference type="Proteomes" id="UP000274131">
    <property type="component" value="Unassembled WGS sequence"/>
</dbReference>
<dbReference type="Gene3D" id="2.170.140.10">
    <property type="entry name" value="Chitin binding domain"/>
    <property type="match status" value="1"/>
</dbReference>
<evidence type="ECO:0000256" key="1">
    <source>
        <dbReference type="ARBA" id="ARBA00022669"/>
    </source>
</evidence>
<evidence type="ECO:0000256" key="5">
    <source>
        <dbReference type="ARBA" id="ARBA00023180"/>
    </source>
</evidence>
<dbReference type="InterPro" id="IPR036508">
    <property type="entry name" value="Chitin-bd_dom_sf"/>
</dbReference>
<keyword evidence="5" id="KW-0325">Glycoprotein</keyword>
<dbReference type="PANTHER" id="PTHR23301">
    <property type="entry name" value="CHITIN BINDING PERITROPHIN-A"/>
    <property type="match status" value="1"/>
</dbReference>